<evidence type="ECO:0000313" key="2">
    <source>
        <dbReference type="Proteomes" id="UP000499080"/>
    </source>
</evidence>
<comment type="caution">
    <text evidence="1">The sequence shown here is derived from an EMBL/GenBank/DDBJ whole genome shotgun (WGS) entry which is preliminary data.</text>
</comment>
<dbReference type="OrthoDB" id="6433297at2759"/>
<organism evidence="1 2">
    <name type="scientific">Araneus ventricosus</name>
    <name type="common">Orbweaver spider</name>
    <name type="synonym">Epeira ventricosa</name>
    <dbReference type="NCBI Taxonomy" id="182803"/>
    <lineage>
        <taxon>Eukaryota</taxon>
        <taxon>Metazoa</taxon>
        <taxon>Ecdysozoa</taxon>
        <taxon>Arthropoda</taxon>
        <taxon>Chelicerata</taxon>
        <taxon>Arachnida</taxon>
        <taxon>Araneae</taxon>
        <taxon>Araneomorphae</taxon>
        <taxon>Entelegynae</taxon>
        <taxon>Araneoidea</taxon>
        <taxon>Araneidae</taxon>
        <taxon>Araneus</taxon>
    </lineage>
</organism>
<accession>A0A4Y2KF20</accession>
<gene>
    <name evidence="1" type="ORF">AVEN_215657_1</name>
</gene>
<proteinExistence type="predicted"/>
<keyword evidence="2" id="KW-1185">Reference proteome</keyword>
<evidence type="ECO:0000313" key="1">
    <source>
        <dbReference type="EMBL" id="GBN00885.1"/>
    </source>
</evidence>
<sequence length="100" mass="11229">MNPKISSTQPITRHVPCGFAYVFVGPNGRMVRPPTVYLGEDAVDNFLKNLIEEANWILRKIFEVKPMVSTEEDKNNFQAIMNCTICEPPLNGDRSGTTIT</sequence>
<reference evidence="1 2" key="1">
    <citation type="journal article" date="2019" name="Sci. Rep.">
        <title>Orb-weaving spider Araneus ventricosus genome elucidates the spidroin gene catalogue.</title>
        <authorList>
            <person name="Kono N."/>
            <person name="Nakamura H."/>
            <person name="Ohtoshi R."/>
            <person name="Moran D.A.P."/>
            <person name="Shinohara A."/>
            <person name="Yoshida Y."/>
            <person name="Fujiwara M."/>
            <person name="Mori M."/>
            <person name="Tomita M."/>
            <person name="Arakawa K."/>
        </authorList>
    </citation>
    <scope>NUCLEOTIDE SEQUENCE [LARGE SCALE GENOMIC DNA]</scope>
</reference>
<dbReference type="Proteomes" id="UP000499080">
    <property type="component" value="Unassembled WGS sequence"/>
</dbReference>
<dbReference type="AlphaFoldDB" id="A0A4Y2KF20"/>
<dbReference type="EMBL" id="BGPR01004559">
    <property type="protein sequence ID" value="GBN00885.1"/>
    <property type="molecule type" value="Genomic_DNA"/>
</dbReference>
<protein>
    <submittedName>
        <fullName evidence="1">Uncharacterized protein</fullName>
    </submittedName>
</protein>
<name>A0A4Y2KF20_ARAVE</name>